<dbReference type="eggNOG" id="arCOG01205">
    <property type="taxonomic scope" value="Archaea"/>
</dbReference>
<keyword evidence="3" id="KW-1185">Reference proteome</keyword>
<organism evidence="2 3">
    <name type="scientific">Staphylothermus hellenicus (strain DSM 12710 / JCM 10830 / BK20S6-10-b1 / P8)</name>
    <dbReference type="NCBI Taxonomy" id="591019"/>
    <lineage>
        <taxon>Archaea</taxon>
        <taxon>Thermoproteota</taxon>
        <taxon>Thermoprotei</taxon>
        <taxon>Desulfurococcales</taxon>
        <taxon>Desulfurococcaceae</taxon>
        <taxon>Staphylothermus</taxon>
    </lineage>
</organism>
<evidence type="ECO:0000313" key="3">
    <source>
        <dbReference type="Proteomes" id="UP000002573"/>
    </source>
</evidence>
<gene>
    <name evidence="2" type="ordered locus">Shell_0913</name>
</gene>
<dbReference type="HOGENOM" id="CLU_159724_1_0_2"/>
<dbReference type="SUPFAM" id="SSF81301">
    <property type="entry name" value="Nucleotidyltransferase"/>
    <property type="match status" value="1"/>
</dbReference>
<reference evidence="3" key="1">
    <citation type="submission" date="2010-05" db="EMBL/GenBank/DDBJ databases">
        <title>Complete sequence of Staphylothermus hellenicus DSM 12710.</title>
        <authorList>
            <consortium name="US DOE Joint Genome Institute"/>
            <person name="Lucas S."/>
            <person name="Copeland A."/>
            <person name="Lapidus A."/>
            <person name="Cheng J.-F."/>
            <person name="Bruce D."/>
            <person name="Goodwin L."/>
            <person name="Pitluck S."/>
            <person name="Davenport K."/>
            <person name="Detter J.C."/>
            <person name="Han C."/>
            <person name="Tapia R."/>
            <person name="Larimer F."/>
            <person name="Land M."/>
            <person name="Hauser L."/>
            <person name="Kyrpides N."/>
            <person name="Mikhailova N."/>
            <person name="Anderson I.J."/>
            <person name="Woyke T."/>
        </authorList>
    </citation>
    <scope>NUCLEOTIDE SEQUENCE [LARGE SCALE GENOMIC DNA]</scope>
    <source>
        <strain evidence="3">DSM 12710 / JCM 10830 / BK20S6-10-b1 / P8</strain>
    </source>
</reference>
<dbReference type="PANTHER" id="PTHR37030">
    <property type="entry name" value="NUCLEOTIDYLTRANSFERASE"/>
    <property type="match status" value="1"/>
</dbReference>
<dbReference type="Gene3D" id="3.30.460.10">
    <property type="entry name" value="Beta Polymerase, domain 2"/>
    <property type="match status" value="1"/>
</dbReference>
<proteinExistence type="predicted"/>
<dbReference type="PANTHER" id="PTHR37030:SF1">
    <property type="entry name" value="NUCLEOTIDYLTRANSFERASE"/>
    <property type="match status" value="1"/>
</dbReference>
<dbReference type="InterPro" id="IPR043519">
    <property type="entry name" value="NT_sf"/>
</dbReference>
<reference evidence="2 3" key="2">
    <citation type="journal article" date="2011" name="Stand. Genomic Sci.">
        <title>Complete genome sequence of Staphylothermus hellenicus P8.</title>
        <authorList>
            <person name="Anderson I."/>
            <person name="Wirth R."/>
            <person name="Lucas S."/>
            <person name="Copeland A."/>
            <person name="Lapidus A."/>
            <person name="Cheng J.F."/>
            <person name="Goodwin L."/>
            <person name="Pitluck S."/>
            <person name="Davenport K."/>
            <person name="Detter J.C."/>
            <person name="Han C."/>
            <person name="Tapia R."/>
            <person name="Land M."/>
            <person name="Hauser L."/>
            <person name="Pati A."/>
            <person name="Mikhailova N."/>
            <person name="Woyke T."/>
            <person name="Klenk H.P."/>
            <person name="Kyrpides N."/>
            <person name="Ivanova N."/>
        </authorList>
    </citation>
    <scope>NUCLEOTIDE SEQUENCE [LARGE SCALE GENOMIC DNA]</scope>
    <source>
        <strain evidence="3">DSM 12710 / JCM 10830 / BK20S6-10-b1 / P8</strain>
    </source>
</reference>
<dbReference type="InterPro" id="IPR002934">
    <property type="entry name" value="Polymerase_NTP_transf_dom"/>
</dbReference>
<dbReference type="Proteomes" id="UP000002573">
    <property type="component" value="Chromosome"/>
</dbReference>
<dbReference type="Pfam" id="PF01909">
    <property type="entry name" value="NTP_transf_2"/>
    <property type="match status" value="1"/>
</dbReference>
<dbReference type="GO" id="GO:0016779">
    <property type="term" value="F:nucleotidyltransferase activity"/>
    <property type="evidence" value="ECO:0007669"/>
    <property type="project" value="InterPro"/>
</dbReference>
<dbReference type="AlphaFoldDB" id="D7D8C5"/>
<dbReference type="CDD" id="cd05403">
    <property type="entry name" value="NT_KNTase_like"/>
    <property type="match status" value="1"/>
</dbReference>
<dbReference type="EMBL" id="CP002051">
    <property type="protein sequence ID" value="ADI32021.1"/>
    <property type="molecule type" value="Genomic_DNA"/>
</dbReference>
<protein>
    <submittedName>
        <fullName evidence="2">DNA polymerase beta domain protein region</fullName>
    </submittedName>
</protein>
<evidence type="ECO:0000259" key="1">
    <source>
        <dbReference type="Pfam" id="PF01909"/>
    </source>
</evidence>
<sequence length="112" mass="13044">MARLIREWRMWSRRVAEAAEKVLGECKVYVFGSVAEGRATGGSDVDILIVSKNTPSRARDRWELIARIEEEAGLPLFHPYQIHLVNNEEAKWYYKHIRKKIQINTSHQPQKA</sequence>
<name>D7D8C5_STAHD</name>
<feature type="domain" description="Polymerase nucleotidyl transferase" evidence="1">
    <location>
        <begin position="23"/>
        <end position="102"/>
    </location>
</feature>
<dbReference type="KEGG" id="shc:Shell_0913"/>
<accession>D7D8C5</accession>
<evidence type="ECO:0000313" key="2">
    <source>
        <dbReference type="EMBL" id="ADI32021.1"/>
    </source>
</evidence>